<evidence type="ECO:0000256" key="2">
    <source>
        <dbReference type="ARBA" id="ARBA00022490"/>
    </source>
</evidence>
<dbReference type="Pfam" id="PF14580">
    <property type="entry name" value="LRR_9"/>
    <property type="match status" value="1"/>
</dbReference>
<keyword evidence="3" id="KW-0433">Leucine-rich repeat</keyword>
<accession>A0A1Y2HCY9</accession>
<comment type="caution">
    <text evidence="6">The sequence shown here is derived from an EMBL/GenBank/DDBJ whole genome shotgun (WGS) entry which is preliminary data.</text>
</comment>
<dbReference type="OrthoDB" id="433501at2759"/>
<keyword evidence="4" id="KW-0677">Repeat</keyword>
<dbReference type="GO" id="GO:0005737">
    <property type="term" value="C:cytoplasm"/>
    <property type="evidence" value="ECO:0007669"/>
    <property type="project" value="UniProtKB-SubCell"/>
</dbReference>
<dbReference type="InterPro" id="IPR032675">
    <property type="entry name" value="LRR_dom_sf"/>
</dbReference>
<evidence type="ECO:0000256" key="3">
    <source>
        <dbReference type="ARBA" id="ARBA00022614"/>
    </source>
</evidence>
<feature type="non-terminal residue" evidence="6">
    <location>
        <position position="279"/>
    </location>
</feature>
<feature type="compositionally biased region" description="Polar residues" evidence="5">
    <location>
        <begin position="1"/>
        <end position="15"/>
    </location>
</feature>
<protein>
    <recommendedName>
        <fullName evidence="8">Leucine-rich repeat-containing protein 51</fullName>
    </recommendedName>
</protein>
<dbReference type="PANTHER" id="PTHR46545:SF1">
    <property type="entry name" value="LEUCINE-RICH REPEAT-CONTAINING PROTEIN 51"/>
    <property type="match status" value="1"/>
</dbReference>
<keyword evidence="7" id="KW-1185">Reference proteome</keyword>
<feature type="region of interest" description="Disordered" evidence="5">
    <location>
        <begin position="77"/>
        <end position="135"/>
    </location>
</feature>
<organism evidence="6 7">
    <name type="scientific">Catenaria anguillulae PL171</name>
    <dbReference type="NCBI Taxonomy" id="765915"/>
    <lineage>
        <taxon>Eukaryota</taxon>
        <taxon>Fungi</taxon>
        <taxon>Fungi incertae sedis</taxon>
        <taxon>Blastocladiomycota</taxon>
        <taxon>Blastocladiomycetes</taxon>
        <taxon>Blastocladiales</taxon>
        <taxon>Catenariaceae</taxon>
        <taxon>Catenaria</taxon>
    </lineage>
</organism>
<reference evidence="6 7" key="1">
    <citation type="submission" date="2016-07" db="EMBL/GenBank/DDBJ databases">
        <title>Pervasive Adenine N6-methylation of Active Genes in Fungi.</title>
        <authorList>
            <consortium name="DOE Joint Genome Institute"/>
            <person name="Mondo S.J."/>
            <person name="Dannebaum R.O."/>
            <person name="Kuo R.C."/>
            <person name="Labutti K."/>
            <person name="Haridas S."/>
            <person name="Kuo A."/>
            <person name="Salamov A."/>
            <person name="Ahrendt S.R."/>
            <person name="Lipzen A."/>
            <person name="Sullivan W."/>
            <person name="Andreopoulos W.B."/>
            <person name="Clum A."/>
            <person name="Lindquist E."/>
            <person name="Daum C."/>
            <person name="Ramamoorthy G.K."/>
            <person name="Gryganskyi A."/>
            <person name="Culley D."/>
            <person name="Magnuson J.K."/>
            <person name="James T.Y."/>
            <person name="O'Malley M.A."/>
            <person name="Stajich J.E."/>
            <person name="Spatafora J.W."/>
            <person name="Visel A."/>
            <person name="Grigoriev I.V."/>
        </authorList>
    </citation>
    <scope>NUCLEOTIDE SEQUENCE [LARGE SCALE GENOMIC DNA]</scope>
    <source>
        <strain evidence="6 7">PL171</strain>
    </source>
</reference>
<dbReference type="AlphaFoldDB" id="A0A1Y2HCY9"/>
<name>A0A1Y2HCY9_9FUNG</name>
<comment type="subcellular location">
    <subcellularLocation>
        <location evidence="1">Cytoplasm</location>
    </subcellularLocation>
</comment>
<dbReference type="Gene3D" id="3.80.10.10">
    <property type="entry name" value="Ribonuclease Inhibitor"/>
    <property type="match status" value="1"/>
</dbReference>
<feature type="compositionally biased region" description="Low complexity" evidence="5">
    <location>
        <begin position="91"/>
        <end position="109"/>
    </location>
</feature>
<dbReference type="EMBL" id="MCFL01000046">
    <property type="protein sequence ID" value="ORZ32458.1"/>
    <property type="molecule type" value="Genomic_DNA"/>
</dbReference>
<dbReference type="STRING" id="765915.A0A1Y2HCY9"/>
<evidence type="ECO:0000313" key="7">
    <source>
        <dbReference type="Proteomes" id="UP000193411"/>
    </source>
</evidence>
<evidence type="ECO:0000256" key="4">
    <source>
        <dbReference type="ARBA" id="ARBA00022737"/>
    </source>
</evidence>
<evidence type="ECO:0000313" key="6">
    <source>
        <dbReference type="EMBL" id="ORZ32458.1"/>
    </source>
</evidence>
<keyword evidence="2" id="KW-0963">Cytoplasm</keyword>
<gene>
    <name evidence="6" type="ORF">BCR44DRAFT_69420</name>
</gene>
<evidence type="ECO:0000256" key="5">
    <source>
        <dbReference type="SAM" id="MobiDB-lite"/>
    </source>
</evidence>
<dbReference type="Proteomes" id="UP000193411">
    <property type="component" value="Unassembled WGS sequence"/>
</dbReference>
<sequence length="279" mass="29516">MVKQSTKSNPASNAGHTIPASAGSKSAHVNANGKPALVVAPIVHPIDLSFREAEAVADFFEEIDQVNESNGVTIAPLALPTSTTNPATKNPSTSKAPTAPSSAAASSASGKNQDKQQGGGMSGGANDSSNAEQHADVANGGRALKLSYNQLVRLDGFQILLSKLQVYPASLRWLDLSFNSMTGVDESLAQCPKLTHLYLHANKMESLTQVARALGKMPWAPKLATLTLHGNPLSEHKDYKVHVLRACPRLRHLDHAGVTRGDRALVRHTHGVAPIGARR</sequence>
<dbReference type="PANTHER" id="PTHR46545">
    <property type="entry name" value="LEUCINE-RICH REPEAT-CONTAINING PROTEIN 51"/>
    <property type="match status" value="1"/>
</dbReference>
<evidence type="ECO:0000256" key="1">
    <source>
        <dbReference type="ARBA" id="ARBA00004496"/>
    </source>
</evidence>
<dbReference type="SUPFAM" id="SSF52058">
    <property type="entry name" value="L domain-like"/>
    <property type="match status" value="1"/>
</dbReference>
<feature type="region of interest" description="Disordered" evidence="5">
    <location>
        <begin position="1"/>
        <end position="27"/>
    </location>
</feature>
<proteinExistence type="predicted"/>
<evidence type="ECO:0008006" key="8">
    <source>
        <dbReference type="Google" id="ProtNLM"/>
    </source>
</evidence>
<feature type="compositionally biased region" description="Polar residues" evidence="5">
    <location>
        <begin position="80"/>
        <end position="90"/>
    </location>
</feature>